<evidence type="ECO:0000256" key="12">
    <source>
        <dbReference type="SAM" id="Phobius"/>
    </source>
</evidence>
<feature type="transmembrane region" description="Helical" evidence="12">
    <location>
        <begin position="80"/>
        <end position="103"/>
    </location>
</feature>
<dbReference type="InterPro" id="IPR001054">
    <property type="entry name" value="A/G_cyclase"/>
</dbReference>
<dbReference type="SMART" id="SM00044">
    <property type="entry name" value="CYCc"/>
    <property type="match status" value="1"/>
</dbReference>
<keyword evidence="9 12" id="KW-1133">Transmembrane helix</keyword>
<evidence type="ECO:0000256" key="3">
    <source>
        <dbReference type="ARBA" id="ARBA00012201"/>
    </source>
</evidence>
<comment type="subcellular location">
    <subcellularLocation>
        <location evidence="2">Membrane</location>
        <topology evidence="2">Multi-pass membrane protein</topology>
    </subcellularLocation>
</comment>
<accession>A0A6A0HDK8</accession>
<dbReference type="AlphaFoldDB" id="A0A6A0HDK8"/>
<dbReference type="EC" id="4.6.1.1" evidence="3"/>
<dbReference type="PANTHER" id="PTHR45627:SF1">
    <property type="entry name" value="ADENYLATE CYCLASE TYPE 8"/>
    <property type="match status" value="1"/>
</dbReference>
<organism evidence="14">
    <name type="scientific">Hyalella azteca</name>
    <name type="common">Amphipod</name>
    <dbReference type="NCBI Taxonomy" id="294128"/>
    <lineage>
        <taxon>Eukaryota</taxon>
        <taxon>Metazoa</taxon>
        <taxon>Ecdysozoa</taxon>
        <taxon>Arthropoda</taxon>
        <taxon>Crustacea</taxon>
        <taxon>Multicrustacea</taxon>
        <taxon>Malacostraca</taxon>
        <taxon>Eumalacostraca</taxon>
        <taxon>Peracarida</taxon>
        <taxon>Amphipoda</taxon>
        <taxon>Senticaudata</taxon>
        <taxon>Talitrida</taxon>
        <taxon>Talitroidea</taxon>
        <taxon>Hyalellidae</taxon>
        <taxon>Hyalella</taxon>
    </lineage>
</organism>
<dbReference type="Pfam" id="PF16214">
    <property type="entry name" value="AC_N"/>
    <property type="match status" value="1"/>
</dbReference>
<dbReference type="PANTHER" id="PTHR45627">
    <property type="entry name" value="ADENYLATE CYCLASE TYPE 1"/>
    <property type="match status" value="1"/>
</dbReference>
<feature type="transmembrane region" description="Helical" evidence="12">
    <location>
        <begin position="24"/>
        <end position="44"/>
    </location>
</feature>
<dbReference type="GO" id="GO:0007189">
    <property type="term" value="P:adenylate cyclase-activating G protein-coupled receptor signaling pathway"/>
    <property type="evidence" value="ECO:0007669"/>
    <property type="project" value="TreeGrafter"/>
</dbReference>
<dbReference type="Proteomes" id="UP000711488">
    <property type="component" value="Unassembled WGS sequence"/>
</dbReference>
<dbReference type="GO" id="GO:0004016">
    <property type="term" value="F:adenylate cyclase activity"/>
    <property type="evidence" value="ECO:0007669"/>
    <property type="project" value="UniProtKB-EC"/>
</dbReference>
<evidence type="ECO:0000256" key="10">
    <source>
        <dbReference type="ARBA" id="ARBA00023136"/>
    </source>
</evidence>
<feature type="transmembrane region" description="Helical" evidence="12">
    <location>
        <begin position="215"/>
        <end position="236"/>
    </location>
</feature>
<comment type="caution">
    <text evidence="14">The sequence shown here is derived from an EMBL/GenBank/DDBJ whole genome shotgun (WGS) entry which is preliminary data.</text>
</comment>
<dbReference type="EMBL" id="JQDR03001749">
    <property type="protein sequence ID" value="KAA0203384.1"/>
    <property type="molecule type" value="Genomic_DNA"/>
</dbReference>
<dbReference type="Pfam" id="PF00211">
    <property type="entry name" value="Guanylate_cyc"/>
    <property type="match status" value="1"/>
</dbReference>
<keyword evidence="5" id="KW-0479">Metal-binding</keyword>
<dbReference type="GO" id="GO:0005524">
    <property type="term" value="F:ATP binding"/>
    <property type="evidence" value="ECO:0007669"/>
    <property type="project" value="UniProtKB-KW"/>
</dbReference>
<dbReference type="InterPro" id="IPR032628">
    <property type="entry name" value="AC_N"/>
</dbReference>
<evidence type="ECO:0000256" key="8">
    <source>
        <dbReference type="ARBA" id="ARBA00022842"/>
    </source>
</evidence>
<dbReference type="SUPFAM" id="SSF55073">
    <property type="entry name" value="Nucleotide cyclase"/>
    <property type="match status" value="1"/>
</dbReference>
<feature type="transmembrane region" description="Helical" evidence="12">
    <location>
        <begin position="166"/>
        <end position="181"/>
    </location>
</feature>
<evidence type="ECO:0000256" key="4">
    <source>
        <dbReference type="ARBA" id="ARBA00022692"/>
    </source>
</evidence>
<keyword evidence="4 12" id="KW-0812">Transmembrane</keyword>
<evidence type="ECO:0000256" key="5">
    <source>
        <dbReference type="ARBA" id="ARBA00022723"/>
    </source>
</evidence>
<dbReference type="GO" id="GO:0006171">
    <property type="term" value="P:cAMP biosynthetic process"/>
    <property type="evidence" value="ECO:0007669"/>
    <property type="project" value="TreeGrafter"/>
</dbReference>
<evidence type="ECO:0000259" key="13">
    <source>
        <dbReference type="PROSITE" id="PS50125"/>
    </source>
</evidence>
<evidence type="ECO:0000256" key="11">
    <source>
        <dbReference type="ARBA" id="ARBA00023239"/>
    </source>
</evidence>
<gene>
    <name evidence="14" type="ORF">HAZT_HAZT006283</name>
</gene>
<reference evidence="14" key="1">
    <citation type="submission" date="2014-08" db="EMBL/GenBank/DDBJ databases">
        <authorList>
            <person name="Murali S."/>
            <person name="Richards S."/>
            <person name="Bandaranaike D."/>
            <person name="Bellair M."/>
            <person name="Blankenburg K."/>
            <person name="Chao H."/>
            <person name="Dinh H."/>
            <person name="Doddapaneni H."/>
            <person name="Dugan-Rocha S."/>
            <person name="Elkadiri S."/>
            <person name="Gnanaolivu R."/>
            <person name="Hughes D."/>
            <person name="Lee S."/>
            <person name="Li M."/>
            <person name="Ming W."/>
            <person name="Munidasa M."/>
            <person name="Muniz J."/>
            <person name="Nguyen L."/>
            <person name="Osuji N."/>
            <person name="Pu L.-L."/>
            <person name="Puazo M."/>
            <person name="Skinner E."/>
            <person name="Qu C."/>
            <person name="Quiroz J."/>
            <person name="Raj R."/>
            <person name="Weissenberger G."/>
            <person name="Xin Y."/>
            <person name="Zou X."/>
            <person name="Han Y."/>
            <person name="Worley K."/>
            <person name="Muzny D."/>
            <person name="Gibbs R."/>
        </authorList>
    </citation>
    <scope>NUCLEOTIDE SEQUENCE</scope>
    <source>
        <strain evidence="14">HAZT.00-mixed</strain>
        <tissue evidence="14">Whole organism</tissue>
    </source>
</reference>
<reference evidence="14" key="2">
    <citation type="journal article" date="2018" name="Environ. Sci. Technol.">
        <title>The Toxicogenome of Hyalella azteca: A Model for Sediment Ecotoxicology and Evolutionary Toxicology.</title>
        <authorList>
            <person name="Poynton H.C."/>
            <person name="Hasenbein S."/>
            <person name="Benoit J.B."/>
            <person name="Sepulveda M.S."/>
            <person name="Poelchau M.F."/>
            <person name="Hughes D.S.T."/>
            <person name="Murali S.C."/>
            <person name="Chen S."/>
            <person name="Glastad K.M."/>
            <person name="Goodisman M.A.D."/>
            <person name="Werren J.H."/>
            <person name="Vineis J.H."/>
            <person name="Bowen J.L."/>
            <person name="Friedrich M."/>
            <person name="Jones J."/>
            <person name="Robertson H.M."/>
            <person name="Feyereisen R."/>
            <person name="Mechler-Hickson A."/>
            <person name="Mathers N."/>
            <person name="Lee C.E."/>
            <person name="Colbourne J.K."/>
            <person name="Biales A."/>
            <person name="Johnston J.S."/>
            <person name="Wellborn G.A."/>
            <person name="Rosendale A.J."/>
            <person name="Cridge A.G."/>
            <person name="Munoz-Torres M.C."/>
            <person name="Bain P.A."/>
            <person name="Manny A.R."/>
            <person name="Major K.M."/>
            <person name="Lambert F.N."/>
            <person name="Vulpe C.D."/>
            <person name="Tuck P."/>
            <person name="Blalock B.J."/>
            <person name="Lin Y.Y."/>
            <person name="Smith M.E."/>
            <person name="Ochoa-Acuna H."/>
            <person name="Chen M.M."/>
            <person name="Childers C.P."/>
            <person name="Qu J."/>
            <person name="Dugan S."/>
            <person name="Lee S.L."/>
            <person name="Chao H."/>
            <person name="Dinh H."/>
            <person name="Han Y."/>
            <person name="Doddapaneni H."/>
            <person name="Worley K.C."/>
            <person name="Muzny D.M."/>
            <person name="Gibbs R.A."/>
            <person name="Richards S."/>
        </authorList>
    </citation>
    <scope>NUCLEOTIDE SEQUENCE</scope>
    <source>
        <strain evidence="14">HAZT.00-mixed</strain>
        <tissue evidence="14">Whole organism</tissue>
    </source>
</reference>
<dbReference type="Gene3D" id="3.30.70.1230">
    <property type="entry name" value="Nucleotide cyclase"/>
    <property type="match status" value="1"/>
</dbReference>
<dbReference type="GO" id="GO:0035556">
    <property type="term" value="P:intracellular signal transduction"/>
    <property type="evidence" value="ECO:0007669"/>
    <property type="project" value="InterPro"/>
</dbReference>
<evidence type="ECO:0000256" key="2">
    <source>
        <dbReference type="ARBA" id="ARBA00004141"/>
    </source>
</evidence>
<sequence length="413" mass="46723">MCNFSDAQLERSYQLYSERQRQRALIVVNGLDLVMKLVLVVMFVNVNHDIAFVVIVYLVCMALNLLVCCVAAWNVFANNYLHYAALLTALLLNVQSVLGQILYLQSELREYLLCNPHPSTLGPNSSPNVRTYEGNSTILQQMIVMDSLGIPTSVPPHALGVGNDNMVWYLLFTVFVSYGMLPLPLRWALFIGVGTSLLHLAFSIASFILGGKAHYWVWLAAEVLLSLGLNTSGVYSKYLSDRSQRKAFLETKRAMEMRCRTRQENLRQEKLLLSVLPRFVALEMIRDIAREEERGEFQPAQFHKIYIHRYENVSILFADIKGFTALASQCSAEELVRVLNDLFGRFDRLAAENHCLRIKLLGDCYYCVSGLPQARSDHAICCVEMGLHMIRAVTAVRRNTQVRHCCAPQYAGA</sequence>
<keyword evidence="10 12" id="KW-0472">Membrane</keyword>
<protein>
    <recommendedName>
        <fullName evidence="3">adenylate cyclase</fullName>
        <ecNumber evidence="3">4.6.1.1</ecNumber>
    </recommendedName>
</protein>
<dbReference type="CDD" id="cd07302">
    <property type="entry name" value="CHD"/>
    <property type="match status" value="1"/>
</dbReference>
<evidence type="ECO:0000256" key="1">
    <source>
        <dbReference type="ARBA" id="ARBA00001593"/>
    </source>
</evidence>
<evidence type="ECO:0000256" key="9">
    <source>
        <dbReference type="ARBA" id="ARBA00022989"/>
    </source>
</evidence>
<reference evidence="14" key="3">
    <citation type="submission" date="2019-06" db="EMBL/GenBank/DDBJ databases">
        <authorList>
            <person name="Poynton C."/>
            <person name="Hasenbein S."/>
            <person name="Benoit J.B."/>
            <person name="Sepulveda M.S."/>
            <person name="Poelchau M.F."/>
            <person name="Murali S.C."/>
            <person name="Chen S."/>
            <person name="Glastad K.M."/>
            <person name="Werren J.H."/>
            <person name="Vineis J.H."/>
            <person name="Bowen J.L."/>
            <person name="Friedrich M."/>
            <person name="Jones J."/>
            <person name="Robertson H.M."/>
            <person name="Feyereisen R."/>
            <person name="Mechler-Hickson A."/>
            <person name="Mathers N."/>
            <person name="Lee C.E."/>
            <person name="Colbourne J.K."/>
            <person name="Biales A."/>
            <person name="Johnston J.S."/>
            <person name="Wellborn G.A."/>
            <person name="Rosendale A.J."/>
            <person name="Cridge A.G."/>
            <person name="Munoz-Torres M.C."/>
            <person name="Bain P.A."/>
            <person name="Manny A.R."/>
            <person name="Major K.M."/>
            <person name="Lambert F.N."/>
            <person name="Vulpe C.D."/>
            <person name="Tuck P."/>
            <person name="Blalock B.J."/>
            <person name="Lin Y.-Y."/>
            <person name="Smith M.E."/>
            <person name="Ochoa-Acuna H."/>
            <person name="Chen M.-J.M."/>
            <person name="Childers C.P."/>
            <person name="Qu J."/>
            <person name="Dugan S."/>
            <person name="Lee S.L."/>
            <person name="Chao H."/>
            <person name="Dinh H."/>
            <person name="Han Y."/>
            <person name="Doddapaneni H."/>
            <person name="Worley K.C."/>
            <person name="Muzny D.M."/>
            <person name="Gibbs R.A."/>
            <person name="Richards S."/>
        </authorList>
    </citation>
    <scope>NUCLEOTIDE SEQUENCE</scope>
    <source>
        <strain evidence="14">HAZT.00-mixed</strain>
        <tissue evidence="14">Whole organism</tissue>
    </source>
</reference>
<feature type="transmembrane region" description="Helical" evidence="12">
    <location>
        <begin position="50"/>
        <end position="73"/>
    </location>
</feature>
<comment type="catalytic activity">
    <reaction evidence="1">
        <text>ATP = 3',5'-cyclic AMP + diphosphate</text>
        <dbReference type="Rhea" id="RHEA:15389"/>
        <dbReference type="ChEBI" id="CHEBI:30616"/>
        <dbReference type="ChEBI" id="CHEBI:33019"/>
        <dbReference type="ChEBI" id="CHEBI:58165"/>
        <dbReference type="EC" id="4.6.1.1"/>
    </reaction>
</comment>
<evidence type="ECO:0000313" key="14">
    <source>
        <dbReference type="EMBL" id="KAA0203384.1"/>
    </source>
</evidence>
<keyword evidence="7" id="KW-0067">ATP-binding</keyword>
<keyword evidence="11" id="KW-0456">Lyase</keyword>
<keyword evidence="8" id="KW-0460">Magnesium</keyword>
<feature type="domain" description="Guanylate cyclase" evidence="13">
    <location>
        <begin position="314"/>
        <end position="403"/>
    </location>
</feature>
<evidence type="ECO:0000256" key="6">
    <source>
        <dbReference type="ARBA" id="ARBA00022741"/>
    </source>
</evidence>
<keyword evidence="6" id="KW-0547">Nucleotide-binding</keyword>
<proteinExistence type="predicted"/>
<dbReference type="PROSITE" id="PS50125">
    <property type="entry name" value="GUANYLATE_CYCLASE_2"/>
    <property type="match status" value="1"/>
</dbReference>
<name>A0A6A0HDK8_HYAAZ</name>
<dbReference type="GO" id="GO:0046872">
    <property type="term" value="F:metal ion binding"/>
    <property type="evidence" value="ECO:0007669"/>
    <property type="project" value="UniProtKB-KW"/>
</dbReference>
<dbReference type="InterPro" id="IPR029787">
    <property type="entry name" value="Nucleotide_cyclase"/>
</dbReference>
<evidence type="ECO:0000256" key="7">
    <source>
        <dbReference type="ARBA" id="ARBA00022840"/>
    </source>
</evidence>
<feature type="transmembrane region" description="Helical" evidence="12">
    <location>
        <begin position="188"/>
        <end position="209"/>
    </location>
</feature>
<dbReference type="GO" id="GO:0005886">
    <property type="term" value="C:plasma membrane"/>
    <property type="evidence" value="ECO:0007669"/>
    <property type="project" value="TreeGrafter"/>
</dbReference>